<sequence length="108" mass="12213">MVEIYLSKELSQNVVQKFKVPEVLGLNVNEAREDLEVLGLKVTGKLEKPGPTFASFGKDDSYEPNVEVRIDYYVISESGSSSKSNSQLTAYYTQKLFIHKDFRGKTDE</sequence>
<accession>A0A1M6LFB7</accession>
<evidence type="ECO:0000313" key="1">
    <source>
        <dbReference type="EMBL" id="SHJ69882.1"/>
    </source>
</evidence>
<evidence type="ECO:0008006" key="3">
    <source>
        <dbReference type="Google" id="ProtNLM"/>
    </source>
</evidence>
<organism evidence="1 2">
    <name type="scientific">Parasporobacterium paucivorans DSM 15970</name>
    <dbReference type="NCBI Taxonomy" id="1122934"/>
    <lineage>
        <taxon>Bacteria</taxon>
        <taxon>Bacillati</taxon>
        <taxon>Bacillota</taxon>
        <taxon>Clostridia</taxon>
        <taxon>Lachnospirales</taxon>
        <taxon>Lachnospiraceae</taxon>
        <taxon>Parasporobacterium</taxon>
    </lineage>
</organism>
<dbReference type="OrthoDB" id="2080163at2"/>
<dbReference type="AlphaFoldDB" id="A0A1M6LFB7"/>
<reference evidence="1 2" key="1">
    <citation type="submission" date="2016-11" db="EMBL/GenBank/DDBJ databases">
        <authorList>
            <person name="Jaros S."/>
            <person name="Januszkiewicz K."/>
            <person name="Wedrychowicz H."/>
        </authorList>
    </citation>
    <scope>NUCLEOTIDE SEQUENCE [LARGE SCALE GENOMIC DNA]</scope>
    <source>
        <strain evidence="1 2">DSM 15970</strain>
    </source>
</reference>
<dbReference type="STRING" id="1122934.SAMN02745691_02389"/>
<gene>
    <name evidence="1" type="ORF">SAMN02745691_02389</name>
</gene>
<keyword evidence="2" id="KW-1185">Reference proteome</keyword>
<dbReference type="Proteomes" id="UP000184342">
    <property type="component" value="Unassembled WGS sequence"/>
</dbReference>
<protein>
    <recommendedName>
        <fullName evidence="3">PASTA domain-containing protein</fullName>
    </recommendedName>
</protein>
<name>A0A1M6LFB7_9FIRM</name>
<proteinExistence type="predicted"/>
<dbReference type="EMBL" id="FQYT01000035">
    <property type="protein sequence ID" value="SHJ69882.1"/>
    <property type="molecule type" value="Genomic_DNA"/>
</dbReference>
<evidence type="ECO:0000313" key="2">
    <source>
        <dbReference type="Proteomes" id="UP000184342"/>
    </source>
</evidence>